<protein>
    <recommendedName>
        <fullName evidence="7">G protein-coupled receptor GPR1/2/3 C-terminal domain-containing protein</fullName>
    </recommendedName>
</protein>
<keyword evidence="3 6" id="KW-1133">Transmembrane helix</keyword>
<keyword evidence="4 6" id="KW-0472">Membrane</keyword>
<evidence type="ECO:0000313" key="9">
    <source>
        <dbReference type="Proteomes" id="UP001140513"/>
    </source>
</evidence>
<dbReference type="GO" id="GO:0007189">
    <property type="term" value="P:adenylate cyclase-activating G protein-coupled receptor signaling pathway"/>
    <property type="evidence" value="ECO:0007669"/>
    <property type="project" value="TreeGrafter"/>
</dbReference>
<keyword evidence="9" id="KW-1185">Reference proteome</keyword>
<dbReference type="GeneID" id="80906857"/>
<feature type="transmembrane region" description="Helical" evidence="6">
    <location>
        <begin position="191"/>
        <end position="214"/>
    </location>
</feature>
<dbReference type="PANTHER" id="PTHR23112">
    <property type="entry name" value="G PROTEIN-COUPLED RECEPTOR 157-RELATED"/>
    <property type="match status" value="1"/>
</dbReference>
<feature type="transmembrane region" description="Helical" evidence="6">
    <location>
        <begin position="26"/>
        <end position="53"/>
    </location>
</feature>
<name>A0A9W8XVX4_9PLEO</name>
<sequence>MPKHILGPLDADSATLPELPGHIRPWLQAVVVLSFLSFISAITLLSLLTYRLIRWQRKAKRTNQFVILIFNLLIADIQQSLAFLLNIEWLRVNSVVVGTPICYTQGWLVSTGDLSSGVWCFAIGLHTFASVILNYRLGKRCFFACIVGLWVFIYGISLIGVGMYGKELYVRSGVWCWIHHDLQDLRLWLHYFWIFVAEFGNVFIYVAIYTILIFRIRSGHYTPEQAKRVKEVSLLMVVYPVVYVICTIPLASARMSAMGGNPPSYARLCLAACMITSNGWLDVLLYTLTRRIMIFSDDPPADDNGIDNFVAFWNEKPRRFGGTWAISGGDTEHPMPGRTRRGFRSLSLTLDNDSQNDLVGAGTKDIKLITTTQVYSEPAQPEDYEEIEEMARQMRPRTPAGRWSEESGAIKDVELAHIPSTKSLRTLRSLHSKRSQLSERSSKVDSKAETR</sequence>
<evidence type="ECO:0000256" key="4">
    <source>
        <dbReference type="ARBA" id="ARBA00023136"/>
    </source>
</evidence>
<dbReference type="Gene3D" id="1.20.1070.10">
    <property type="entry name" value="Rhodopsin 7-helix transmembrane proteins"/>
    <property type="match status" value="1"/>
</dbReference>
<evidence type="ECO:0000256" key="6">
    <source>
        <dbReference type="SAM" id="Phobius"/>
    </source>
</evidence>
<proteinExistence type="predicted"/>
<evidence type="ECO:0000256" key="5">
    <source>
        <dbReference type="SAM" id="MobiDB-lite"/>
    </source>
</evidence>
<gene>
    <name evidence="8" type="ORF">N0V89_003327</name>
</gene>
<dbReference type="Pfam" id="PF11970">
    <property type="entry name" value="GPR_Gpa2_C"/>
    <property type="match status" value="1"/>
</dbReference>
<dbReference type="RefSeq" id="XP_056075602.1">
    <property type="nucleotide sequence ID" value="XM_056212129.1"/>
</dbReference>
<feature type="transmembrane region" description="Helical" evidence="6">
    <location>
        <begin position="65"/>
        <end position="85"/>
    </location>
</feature>
<feature type="transmembrane region" description="Helical" evidence="6">
    <location>
        <begin position="234"/>
        <end position="253"/>
    </location>
</feature>
<feature type="transmembrane region" description="Helical" evidence="6">
    <location>
        <begin position="142"/>
        <end position="165"/>
    </location>
</feature>
<dbReference type="Proteomes" id="UP001140513">
    <property type="component" value="Unassembled WGS sequence"/>
</dbReference>
<dbReference type="SUPFAM" id="SSF81321">
    <property type="entry name" value="Family A G protein-coupled receptor-like"/>
    <property type="match status" value="1"/>
</dbReference>
<feature type="transmembrane region" description="Helical" evidence="6">
    <location>
        <begin position="116"/>
        <end position="135"/>
    </location>
</feature>
<evidence type="ECO:0000256" key="2">
    <source>
        <dbReference type="ARBA" id="ARBA00022692"/>
    </source>
</evidence>
<evidence type="ECO:0000256" key="3">
    <source>
        <dbReference type="ARBA" id="ARBA00022989"/>
    </source>
</evidence>
<dbReference type="EMBL" id="JAPEUX010000002">
    <property type="protein sequence ID" value="KAJ4358743.1"/>
    <property type="molecule type" value="Genomic_DNA"/>
</dbReference>
<evidence type="ECO:0000256" key="1">
    <source>
        <dbReference type="ARBA" id="ARBA00004141"/>
    </source>
</evidence>
<reference evidence="8" key="1">
    <citation type="submission" date="2022-10" db="EMBL/GenBank/DDBJ databases">
        <title>Tapping the CABI collections for fungal endophytes: first genome assemblies for Collariella, Neodidymelliopsis, Ascochyta clinopodiicola, Didymella pomorum, Didymosphaeria variabile, Neocosmospora piperis and Neocucurbitaria cava.</title>
        <authorList>
            <person name="Hill R."/>
        </authorList>
    </citation>
    <scope>NUCLEOTIDE SEQUENCE</scope>
    <source>
        <strain evidence="8">IMI 356815</strain>
    </source>
</reference>
<comment type="caution">
    <text evidence="8">The sequence shown here is derived from an EMBL/GenBank/DDBJ whole genome shotgun (WGS) entry which is preliminary data.</text>
</comment>
<dbReference type="OrthoDB" id="100006at2759"/>
<keyword evidence="2 6" id="KW-0812">Transmembrane</keyword>
<accession>A0A9W8XVX4</accession>
<feature type="region of interest" description="Disordered" evidence="5">
    <location>
        <begin position="420"/>
        <end position="451"/>
    </location>
</feature>
<feature type="compositionally biased region" description="Basic and acidic residues" evidence="5">
    <location>
        <begin position="436"/>
        <end position="451"/>
    </location>
</feature>
<evidence type="ECO:0000259" key="7">
    <source>
        <dbReference type="Pfam" id="PF11970"/>
    </source>
</evidence>
<dbReference type="InterPro" id="IPR022596">
    <property type="entry name" value="GPR1/2/3_C"/>
</dbReference>
<comment type="subcellular location">
    <subcellularLocation>
        <location evidence="1">Membrane</location>
        <topology evidence="1">Multi-pass membrane protein</topology>
    </subcellularLocation>
</comment>
<feature type="transmembrane region" description="Helical" evidence="6">
    <location>
        <begin position="265"/>
        <end position="286"/>
    </location>
</feature>
<evidence type="ECO:0000313" key="8">
    <source>
        <dbReference type="EMBL" id="KAJ4358743.1"/>
    </source>
</evidence>
<dbReference type="PANTHER" id="PTHR23112:SF37">
    <property type="entry name" value="G PROTEIN-COUPLED RECEPTOR GPR1"/>
    <property type="match status" value="1"/>
</dbReference>
<dbReference type="AlphaFoldDB" id="A0A9W8XVX4"/>
<feature type="domain" description="G protein-coupled receptor GPR1/2/3 C-terminal" evidence="7">
    <location>
        <begin position="228"/>
        <end position="291"/>
    </location>
</feature>
<organism evidence="8 9">
    <name type="scientific">Didymosphaeria variabile</name>
    <dbReference type="NCBI Taxonomy" id="1932322"/>
    <lineage>
        <taxon>Eukaryota</taxon>
        <taxon>Fungi</taxon>
        <taxon>Dikarya</taxon>
        <taxon>Ascomycota</taxon>
        <taxon>Pezizomycotina</taxon>
        <taxon>Dothideomycetes</taxon>
        <taxon>Pleosporomycetidae</taxon>
        <taxon>Pleosporales</taxon>
        <taxon>Massarineae</taxon>
        <taxon>Didymosphaeriaceae</taxon>
        <taxon>Didymosphaeria</taxon>
    </lineage>
</organism>
<dbReference type="GO" id="GO:0004930">
    <property type="term" value="F:G protein-coupled receptor activity"/>
    <property type="evidence" value="ECO:0007669"/>
    <property type="project" value="TreeGrafter"/>
</dbReference>
<dbReference type="GO" id="GO:0005886">
    <property type="term" value="C:plasma membrane"/>
    <property type="evidence" value="ECO:0007669"/>
    <property type="project" value="TreeGrafter"/>
</dbReference>